<dbReference type="Proteomes" id="UP000179266">
    <property type="component" value="Unassembled WGS sequence"/>
</dbReference>
<keyword evidence="1" id="KW-1133">Transmembrane helix</keyword>
<dbReference type="EMBL" id="MGDD01000252">
    <property type="protein sequence ID" value="OGL43852.1"/>
    <property type="molecule type" value="Genomic_DNA"/>
</dbReference>
<feature type="transmembrane region" description="Helical" evidence="1">
    <location>
        <begin position="229"/>
        <end position="248"/>
    </location>
</feature>
<dbReference type="AlphaFoldDB" id="A0A1F7RQN1"/>
<feature type="transmembrane region" description="Helical" evidence="1">
    <location>
        <begin position="199"/>
        <end position="217"/>
    </location>
</feature>
<keyword evidence="1" id="KW-0472">Membrane</keyword>
<dbReference type="InterPro" id="IPR014094">
    <property type="entry name" value="LpoB"/>
</dbReference>
<comment type="caution">
    <text evidence="2">The sequence shown here is derived from an EMBL/GenBank/DDBJ whole genome shotgun (WGS) entry which is preliminary data.</text>
</comment>
<dbReference type="Gene3D" id="3.40.50.10610">
    <property type="entry name" value="ABC-type transport auxiliary lipoprotein component"/>
    <property type="match status" value="1"/>
</dbReference>
<evidence type="ECO:0000313" key="2">
    <source>
        <dbReference type="EMBL" id="OGL43852.1"/>
    </source>
</evidence>
<protein>
    <recommendedName>
        <fullName evidence="4">FlgO domain-containing protein</fullName>
    </recommendedName>
</protein>
<evidence type="ECO:0000256" key="1">
    <source>
        <dbReference type="SAM" id="Phobius"/>
    </source>
</evidence>
<dbReference type="Pfam" id="PF13036">
    <property type="entry name" value="LpoB"/>
    <property type="match status" value="1"/>
</dbReference>
<evidence type="ECO:0000313" key="3">
    <source>
        <dbReference type="Proteomes" id="UP000179266"/>
    </source>
</evidence>
<gene>
    <name evidence="2" type="ORF">A2161_19070</name>
</gene>
<proteinExistence type="predicted"/>
<feature type="transmembrane region" description="Helical" evidence="1">
    <location>
        <begin position="254"/>
        <end position="274"/>
    </location>
</feature>
<keyword evidence="1" id="KW-0812">Transmembrane</keyword>
<sequence length="280" mass="31825">MLRLLRSFSGNRFLWLIPMLLVAWESYDIFGPEPAHIGPERQTVAERVCMIIADEIPAGLPVSAMAILSLNGDEKNFVTDLLREKIAYSGKYRINEKSVVEKVLKRLRLETSAIGNAQEASQIGKELGVDSVMIGSINEFIQEHGAARISINLKILSVNNGEIIYTRTFNYPNTGSDTYATRPEHEINKNVFRTRTQRLLIWIGFVFLLPISLMFFIKDLLARESNMVNFLVLLMLTGLDLVFALFLMEFTISSILWSFIIILAFVTGALYNYYICDRLV</sequence>
<evidence type="ECO:0008006" key="4">
    <source>
        <dbReference type="Google" id="ProtNLM"/>
    </source>
</evidence>
<name>A0A1F7RQN1_9BACT</name>
<organism evidence="2 3">
    <name type="scientific">Candidatus Schekmanbacteria bacterium RBG_13_48_7</name>
    <dbReference type="NCBI Taxonomy" id="1817878"/>
    <lineage>
        <taxon>Bacteria</taxon>
        <taxon>Candidatus Schekmaniibacteriota</taxon>
    </lineage>
</organism>
<reference evidence="2 3" key="1">
    <citation type="journal article" date="2016" name="Nat. Commun.">
        <title>Thousands of microbial genomes shed light on interconnected biogeochemical processes in an aquifer system.</title>
        <authorList>
            <person name="Anantharaman K."/>
            <person name="Brown C.T."/>
            <person name="Hug L.A."/>
            <person name="Sharon I."/>
            <person name="Castelle C.J."/>
            <person name="Probst A.J."/>
            <person name="Thomas B.C."/>
            <person name="Singh A."/>
            <person name="Wilkins M.J."/>
            <person name="Karaoz U."/>
            <person name="Brodie E.L."/>
            <person name="Williams K.H."/>
            <person name="Hubbard S.S."/>
            <person name="Banfield J.F."/>
        </authorList>
    </citation>
    <scope>NUCLEOTIDE SEQUENCE [LARGE SCALE GENOMIC DNA]</scope>
</reference>
<accession>A0A1F7RQN1</accession>